<keyword evidence="5 6" id="KW-0472">Membrane</keyword>
<feature type="transmembrane region" description="Helical" evidence="6">
    <location>
        <begin position="55"/>
        <end position="76"/>
    </location>
</feature>
<keyword evidence="4 6" id="KW-1133">Transmembrane helix</keyword>
<gene>
    <name evidence="8" type="ORF">MCCS_08080</name>
</gene>
<keyword evidence="3 6" id="KW-0812">Transmembrane</keyword>
<evidence type="ECO:0000259" key="7">
    <source>
        <dbReference type="Pfam" id="PF09335"/>
    </source>
</evidence>
<feature type="domain" description="VTT" evidence="7">
    <location>
        <begin position="35"/>
        <end position="153"/>
    </location>
</feature>
<reference evidence="8 9" key="1">
    <citation type="journal article" date="2017" name="Int. J. Syst. Evol. Microbiol.">
        <title>Macrococcus canis sp. nov., a skin bacterium associated with infections in dogs.</title>
        <authorList>
            <person name="Gobeli Brawand S."/>
            <person name="Cotting K."/>
            <person name="Gomez-Sanz E."/>
            <person name="Collaud A."/>
            <person name="Thomann A."/>
            <person name="Brodard I."/>
            <person name="Rodriguez-Campos S."/>
            <person name="Strauss C."/>
            <person name="Perreten V."/>
        </authorList>
    </citation>
    <scope>NUCLEOTIDE SEQUENCE [LARGE SCALE GENOMIC DNA]</scope>
    <source>
        <strain evidence="8 9">KM45013</strain>
    </source>
</reference>
<dbReference type="RefSeq" id="WP_086042123.1">
    <property type="nucleotide sequence ID" value="NZ_CBCRZA010000001.1"/>
</dbReference>
<dbReference type="GeneID" id="35294943"/>
<dbReference type="OrthoDB" id="1651121at2"/>
<keyword evidence="9" id="KW-1185">Reference proteome</keyword>
<sequence length="188" mass="21363">MFSEAQLLELFERFKGLGIIIAFLLPFIEAFIPILPIMVFAVVNVNAYGLIPGFLITWSGAVAGAYCVTLLVRTYGQHRFLNRLSKHPQTLRFIRRVDDKGMLPLFLLLCFPFTPSSIVNIVAGLSTIDVKKYLWAVIFGKAIMLFTLSFIGNDIYSFVKAPEKSIIVIIVLVILWWIGKRIEQHLDR</sequence>
<dbReference type="Pfam" id="PF09335">
    <property type="entry name" value="VTT_dom"/>
    <property type="match status" value="1"/>
</dbReference>
<feature type="transmembrane region" description="Helical" evidence="6">
    <location>
        <begin position="102"/>
        <end position="127"/>
    </location>
</feature>
<evidence type="ECO:0000256" key="2">
    <source>
        <dbReference type="ARBA" id="ARBA00022475"/>
    </source>
</evidence>
<dbReference type="STRING" id="1855823.MCCS_08080"/>
<dbReference type="InterPro" id="IPR032816">
    <property type="entry name" value="VTT_dom"/>
</dbReference>
<evidence type="ECO:0000313" key="8">
    <source>
        <dbReference type="EMBL" id="ARQ06456.1"/>
    </source>
</evidence>
<evidence type="ECO:0000256" key="5">
    <source>
        <dbReference type="ARBA" id="ARBA00023136"/>
    </source>
</evidence>
<evidence type="ECO:0000256" key="3">
    <source>
        <dbReference type="ARBA" id="ARBA00022692"/>
    </source>
</evidence>
<protein>
    <recommendedName>
        <fullName evidence="6">TVP38/TMEM64 family membrane protein</fullName>
    </recommendedName>
</protein>
<name>A0A1W7AAN1_9STAP</name>
<keyword evidence="2 6" id="KW-1003">Cell membrane</keyword>
<evidence type="ECO:0000313" key="9">
    <source>
        <dbReference type="Proteomes" id="UP000194154"/>
    </source>
</evidence>
<comment type="similarity">
    <text evidence="6">Belongs to the TVP38/TMEM64 family.</text>
</comment>
<feature type="transmembrane region" description="Helical" evidence="6">
    <location>
        <begin position="163"/>
        <end position="179"/>
    </location>
</feature>
<evidence type="ECO:0000256" key="6">
    <source>
        <dbReference type="RuleBase" id="RU366058"/>
    </source>
</evidence>
<feature type="transmembrane region" description="Helical" evidence="6">
    <location>
        <begin position="20"/>
        <end position="43"/>
    </location>
</feature>
<dbReference type="PANTHER" id="PTHR12677:SF55">
    <property type="entry name" value="UNDECAPRENYL PHOSPHATE TRANSPORTER SAOUHSC_00901-RELATED"/>
    <property type="match status" value="1"/>
</dbReference>
<evidence type="ECO:0000256" key="4">
    <source>
        <dbReference type="ARBA" id="ARBA00022989"/>
    </source>
</evidence>
<evidence type="ECO:0000256" key="1">
    <source>
        <dbReference type="ARBA" id="ARBA00004651"/>
    </source>
</evidence>
<dbReference type="InterPro" id="IPR015414">
    <property type="entry name" value="TMEM64"/>
</dbReference>
<feature type="transmembrane region" description="Helical" evidence="6">
    <location>
        <begin position="133"/>
        <end position="151"/>
    </location>
</feature>
<comment type="subcellular location">
    <subcellularLocation>
        <location evidence="1 6">Cell membrane</location>
        <topology evidence="1 6">Multi-pass membrane protein</topology>
    </subcellularLocation>
</comment>
<dbReference type="AlphaFoldDB" id="A0A1W7AAN1"/>
<dbReference type="EMBL" id="CP021059">
    <property type="protein sequence ID" value="ARQ06456.1"/>
    <property type="molecule type" value="Genomic_DNA"/>
</dbReference>
<dbReference type="PANTHER" id="PTHR12677">
    <property type="entry name" value="GOLGI APPARATUS MEMBRANE PROTEIN TVP38-RELATED"/>
    <property type="match status" value="1"/>
</dbReference>
<proteinExistence type="inferred from homology"/>
<organism evidence="8 9">
    <name type="scientific">Macrococcoides canis</name>
    <dbReference type="NCBI Taxonomy" id="1855823"/>
    <lineage>
        <taxon>Bacteria</taxon>
        <taxon>Bacillati</taxon>
        <taxon>Bacillota</taxon>
        <taxon>Bacilli</taxon>
        <taxon>Bacillales</taxon>
        <taxon>Staphylococcaceae</taxon>
        <taxon>Macrococcoides</taxon>
    </lineage>
</organism>
<dbReference type="Proteomes" id="UP000194154">
    <property type="component" value="Chromosome"/>
</dbReference>
<accession>A0A1W7AAN1</accession>
<dbReference type="GO" id="GO:0005886">
    <property type="term" value="C:plasma membrane"/>
    <property type="evidence" value="ECO:0007669"/>
    <property type="project" value="UniProtKB-SubCell"/>
</dbReference>
<dbReference type="KEGG" id="mcak:MCCS_08080"/>